<dbReference type="Pfam" id="PF00403">
    <property type="entry name" value="HMA"/>
    <property type="match status" value="1"/>
</dbReference>
<dbReference type="InterPro" id="IPR027256">
    <property type="entry name" value="P-typ_ATPase_IB"/>
</dbReference>
<dbReference type="PANTHER" id="PTHR43520:SF8">
    <property type="entry name" value="P-TYPE CU(+) TRANSPORTER"/>
    <property type="match status" value="1"/>
</dbReference>
<accession>A0A5C4X3S5</accession>
<dbReference type="PRINTS" id="PR00943">
    <property type="entry name" value="CUATPASE"/>
</dbReference>
<feature type="transmembrane region" description="Helical" evidence="12">
    <location>
        <begin position="385"/>
        <end position="412"/>
    </location>
</feature>
<protein>
    <recommendedName>
        <fullName evidence="11">Cation-transporting P-type ATPase B</fullName>
    </recommendedName>
</protein>
<dbReference type="NCBIfam" id="TIGR01525">
    <property type="entry name" value="ATPase-IB_hvy"/>
    <property type="match status" value="1"/>
</dbReference>
<comment type="catalytic activity">
    <reaction evidence="10">
        <text>ATP + H2O = ADP + phosphate + H(+)</text>
        <dbReference type="Rhea" id="RHEA:13065"/>
        <dbReference type="ChEBI" id="CHEBI:15377"/>
        <dbReference type="ChEBI" id="CHEBI:15378"/>
        <dbReference type="ChEBI" id="CHEBI:30616"/>
        <dbReference type="ChEBI" id="CHEBI:43474"/>
        <dbReference type="ChEBI" id="CHEBI:456216"/>
    </reaction>
</comment>
<dbReference type="FunFam" id="2.70.150.10:FF:000002">
    <property type="entry name" value="Copper-transporting ATPase 1, putative"/>
    <property type="match status" value="1"/>
</dbReference>
<dbReference type="EMBL" id="VDMQ01000002">
    <property type="protein sequence ID" value="TNM56663.1"/>
    <property type="molecule type" value="Genomic_DNA"/>
</dbReference>
<reference evidence="15 16" key="1">
    <citation type="submission" date="2019-06" db="EMBL/GenBank/DDBJ databases">
        <authorList>
            <person name="Mardanova A.M."/>
            <person name="Pudova D.S."/>
            <person name="Shagimardanova E.I."/>
            <person name="Gogoleva N.E."/>
            <person name="Lutfullin M.T."/>
            <person name="Hadieva G.F."/>
            <person name="Sharipova M.R."/>
        </authorList>
    </citation>
    <scope>NUCLEOTIDE SEQUENCE [LARGE SCALE GENOMIC DNA]</scope>
    <source>
        <strain evidence="15 16">MG-1</strain>
    </source>
</reference>
<feature type="transmembrane region" description="Helical" evidence="12">
    <location>
        <begin position="732"/>
        <end position="751"/>
    </location>
</feature>
<evidence type="ECO:0000256" key="12">
    <source>
        <dbReference type="RuleBase" id="RU362081"/>
    </source>
</evidence>
<dbReference type="FunFam" id="3.30.70.100:FF:000005">
    <property type="entry name" value="Copper-exporting P-type ATPase A"/>
    <property type="match status" value="1"/>
</dbReference>
<keyword evidence="7" id="KW-1278">Translocase</keyword>
<dbReference type="Pfam" id="PF00702">
    <property type="entry name" value="Hydrolase"/>
    <property type="match status" value="1"/>
</dbReference>
<dbReference type="NCBIfam" id="TIGR01494">
    <property type="entry name" value="ATPase_P-type"/>
    <property type="match status" value="2"/>
</dbReference>
<evidence type="ECO:0000259" key="14">
    <source>
        <dbReference type="PROSITE" id="PS50846"/>
    </source>
</evidence>
<dbReference type="InterPro" id="IPR023299">
    <property type="entry name" value="ATPase_P-typ_cyto_dom_N"/>
</dbReference>
<dbReference type="Proteomes" id="UP000314223">
    <property type="component" value="Unassembled WGS sequence"/>
</dbReference>
<dbReference type="SFLD" id="SFLDG00002">
    <property type="entry name" value="C1.7:_P-type_atpase_like"/>
    <property type="match status" value="1"/>
</dbReference>
<keyword evidence="9 12" id="KW-0472">Membrane</keyword>
<dbReference type="Gene3D" id="3.40.1110.10">
    <property type="entry name" value="Calcium-transporting ATPase, cytoplasmic domain N"/>
    <property type="match status" value="1"/>
</dbReference>
<evidence type="ECO:0000256" key="11">
    <source>
        <dbReference type="ARBA" id="ARBA00074171"/>
    </source>
</evidence>
<name>A0A5C4X3S5_9MICO</name>
<dbReference type="GO" id="GO:0055070">
    <property type="term" value="P:copper ion homeostasis"/>
    <property type="evidence" value="ECO:0007669"/>
    <property type="project" value="TreeGrafter"/>
</dbReference>
<dbReference type="InterPro" id="IPR018303">
    <property type="entry name" value="ATPase_P-typ_P_site"/>
</dbReference>
<organism evidence="15 16">
    <name type="scientific">Brevibacterium sediminis</name>
    <dbReference type="NCBI Taxonomy" id="1857024"/>
    <lineage>
        <taxon>Bacteria</taxon>
        <taxon>Bacillati</taxon>
        <taxon>Actinomycetota</taxon>
        <taxon>Actinomycetes</taxon>
        <taxon>Micrococcales</taxon>
        <taxon>Brevibacteriaceae</taxon>
        <taxon>Brevibacterium</taxon>
    </lineage>
</organism>
<evidence type="ECO:0000256" key="5">
    <source>
        <dbReference type="ARBA" id="ARBA00022741"/>
    </source>
</evidence>
<evidence type="ECO:0000256" key="4">
    <source>
        <dbReference type="ARBA" id="ARBA00022723"/>
    </source>
</evidence>
<dbReference type="GO" id="GO:0005507">
    <property type="term" value="F:copper ion binding"/>
    <property type="evidence" value="ECO:0007669"/>
    <property type="project" value="TreeGrafter"/>
</dbReference>
<feature type="compositionally biased region" description="Low complexity" evidence="13">
    <location>
        <begin position="517"/>
        <end position="533"/>
    </location>
</feature>
<dbReference type="GO" id="GO:0005886">
    <property type="term" value="C:plasma membrane"/>
    <property type="evidence" value="ECO:0007669"/>
    <property type="project" value="UniProtKB-SubCell"/>
</dbReference>
<dbReference type="SUPFAM" id="SSF56784">
    <property type="entry name" value="HAD-like"/>
    <property type="match status" value="1"/>
</dbReference>
<evidence type="ECO:0000256" key="1">
    <source>
        <dbReference type="ARBA" id="ARBA00004651"/>
    </source>
</evidence>
<dbReference type="InterPro" id="IPR059000">
    <property type="entry name" value="ATPase_P-type_domA"/>
</dbReference>
<dbReference type="Gene3D" id="3.30.70.100">
    <property type="match status" value="1"/>
</dbReference>
<feature type="transmembrane region" description="Helical" evidence="12">
    <location>
        <begin position="185"/>
        <end position="202"/>
    </location>
</feature>
<dbReference type="RefSeq" id="WP_139467471.1">
    <property type="nucleotide sequence ID" value="NZ_VDMQ01000002.1"/>
</dbReference>
<dbReference type="SFLD" id="SFLDF00027">
    <property type="entry name" value="p-type_atpase"/>
    <property type="match status" value="1"/>
</dbReference>
<evidence type="ECO:0000256" key="10">
    <source>
        <dbReference type="ARBA" id="ARBA00049360"/>
    </source>
</evidence>
<dbReference type="InterPro" id="IPR044492">
    <property type="entry name" value="P_typ_ATPase_HD_dom"/>
</dbReference>
<evidence type="ECO:0000256" key="6">
    <source>
        <dbReference type="ARBA" id="ARBA00022840"/>
    </source>
</evidence>
<dbReference type="InterPro" id="IPR023298">
    <property type="entry name" value="ATPase_P-typ_TM_dom_sf"/>
</dbReference>
<dbReference type="InterPro" id="IPR036163">
    <property type="entry name" value="HMA_dom_sf"/>
</dbReference>
<feature type="transmembrane region" description="Helical" evidence="12">
    <location>
        <begin position="92"/>
        <end position="112"/>
    </location>
</feature>
<comment type="similarity">
    <text evidence="2 12">Belongs to the cation transport ATPase (P-type) (TC 3.A.3) family. Type IB subfamily.</text>
</comment>
<feature type="domain" description="HMA" evidence="14">
    <location>
        <begin position="3"/>
        <end position="67"/>
    </location>
</feature>
<keyword evidence="5 12" id="KW-0547">Nucleotide-binding</keyword>
<keyword evidence="3 12" id="KW-0812">Transmembrane</keyword>
<keyword evidence="4 12" id="KW-0479">Metal-binding</keyword>
<dbReference type="PROSITE" id="PS01047">
    <property type="entry name" value="HMA_1"/>
    <property type="match status" value="1"/>
</dbReference>
<dbReference type="Gene3D" id="2.70.150.10">
    <property type="entry name" value="Calcium-transporting ATPase, cytoplasmic transduction domain A"/>
    <property type="match status" value="1"/>
</dbReference>
<dbReference type="InterPro" id="IPR023214">
    <property type="entry name" value="HAD_sf"/>
</dbReference>
<feature type="transmembrane region" description="Helical" evidence="12">
    <location>
        <begin position="757"/>
        <end position="775"/>
    </location>
</feature>
<comment type="caution">
    <text evidence="15">The sequence shown here is derived from an EMBL/GenBank/DDBJ whole genome shotgun (WGS) entry which is preliminary data.</text>
</comment>
<feature type="region of interest" description="Disordered" evidence="13">
    <location>
        <begin position="494"/>
        <end position="533"/>
    </location>
</feature>
<dbReference type="CDD" id="cd00371">
    <property type="entry name" value="HMA"/>
    <property type="match status" value="1"/>
</dbReference>
<sequence>MPRELELDITGMTCASCSARIEKKLTRLDGVTAEVNLPLETAHVVIDSELSDDDITDAVEKAGYGATVRSPGAGGAGPEIVDYDPRHLRPRFIGSLILAVPIVAISMVMSWHFTGWQWIVAILALPVVTWGAWPFHSAAYKAARGGSTTMDTLVSVGITVASLYSYFTLGRAVADGHGWAIPAEYHVWFEAAAAITVFLLIGKLTEDRAKSRATAALKALLDLGAKSATVLREGATADSGAASGGAAANGGRVEVQVPIDELTVDDVFLVRPGEKIATDGEVLTGHSAIDEAMLTGESVPVEVGPGDSVTGATINTSGVLEVRATRVGADTTLAAMADLVSRAQNGKPAVQRLADRISAVFVPIVFGIAILTLLIWGFVTGEWAAGLHAALTVLIIACPCALGLATPTALAVSSGRGSQLGILVSGPEALESTRSIDTVVLDKTGTLTTGVMRLTGTELSAADFDVLARLESRSEHPIARAIVDAAPEIVGTGSAGAAATESVSTGTVPTEPSSMGSAEDSARAASARSVETATGSSVTDFENIAGGGLRATIDGAEVLAGRPDLLRERGIAVDYPTDSIPRGATIVALAIDGQFRGLSFVSDEAKPTAKAAIDELHSLGLSTVLLTGDNAQAAEVVAEALGITEVRADVRPEGKVSVVSELQGQGRAVAMVGDGVNDAAALAGADLGIAMGSGTDAAMAASDVTMVKSDPQQIPQAIRLSRRTLGLIKGNLFWAFAYNTAAIPIAAFGLLDPMIAGAAMAFSSVFVILNSLRLLRFR</sequence>
<dbReference type="SUPFAM" id="SSF55008">
    <property type="entry name" value="HMA, heavy metal-associated domain"/>
    <property type="match status" value="1"/>
</dbReference>
<keyword evidence="12" id="KW-1003">Cell membrane</keyword>
<evidence type="ECO:0000256" key="7">
    <source>
        <dbReference type="ARBA" id="ARBA00022967"/>
    </source>
</evidence>
<dbReference type="SUPFAM" id="SSF81665">
    <property type="entry name" value="Calcium ATPase, transmembrane domain M"/>
    <property type="match status" value="1"/>
</dbReference>
<dbReference type="CDD" id="cd02094">
    <property type="entry name" value="P-type_ATPase_Cu-like"/>
    <property type="match status" value="1"/>
</dbReference>
<feature type="transmembrane region" description="Helical" evidence="12">
    <location>
        <begin position="152"/>
        <end position="173"/>
    </location>
</feature>
<gene>
    <name evidence="15" type="ORF">FHQ09_03470</name>
</gene>
<dbReference type="Gene3D" id="3.40.50.1000">
    <property type="entry name" value="HAD superfamily/HAD-like"/>
    <property type="match status" value="1"/>
</dbReference>
<feature type="compositionally biased region" description="Low complexity" evidence="13">
    <location>
        <begin position="494"/>
        <end position="508"/>
    </location>
</feature>
<keyword evidence="6 12" id="KW-0067">ATP-binding</keyword>
<dbReference type="InterPro" id="IPR001757">
    <property type="entry name" value="P_typ_ATPase"/>
</dbReference>
<dbReference type="InterPro" id="IPR008250">
    <property type="entry name" value="ATPase_P-typ_transduc_dom_A_sf"/>
</dbReference>
<dbReference type="Pfam" id="PF00122">
    <property type="entry name" value="E1-E2_ATPase"/>
    <property type="match status" value="1"/>
</dbReference>
<dbReference type="InterPro" id="IPR006121">
    <property type="entry name" value="HMA_dom"/>
</dbReference>
<evidence type="ECO:0000256" key="13">
    <source>
        <dbReference type="SAM" id="MobiDB-lite"/>
    </source>
</evidence>
<evidence type="ECO:0000256" key="2">
    <source>
        <dbReference type="ARBA" id="ARBA00006024"/>
    </source>
</evidence>
<dbReference type="PROSITE" id="PS00154">
    <property type="entry name" value="ATPASE_E1_E2"/>
    <property type="match status" value="1"/>
</dbReference>
<keyword evidence="8 12" id="KW-1133">Transmembrane helix</keyword>
<proteinExistence type="inferred from homology"/>
<dbReference type="SFLD" id="SFLDS00003">
    <property type="entry name" value="Haloacid_Dehalogenase"/>
    <property type="match status" value="1"/>
</dbReference>
<feature type="transmembrane region" description="Helical" evidence="12">
    <location>
        <begin position="118"/>
        <end position="140"/>
    </location>
</feature>
<evidence type="ECO:0000256" key="3">
    <source>
        <dbReference type="ARBA" id="ARBA00022692"/>
    </source>
</evidence>
<evidence type="ECO:0000313" key="16">
    <source>
        <dbReference type="Proteomes" id="UP000314223"/>
    </source>
</evidence>
<dbReference type="PRINTS" id="PR00119">
    <property type="entry name" value="CATATPASE"/>
</dbReference>
<dbReference type="AlphaFoldDB" id="A0A5C4X3S5"/>
<evidence type="ECO:0000256" key="8">
    <source>
        <dbReference type="ARBA" id="ARBA00022989"/>
    </source>
</evidence>
<dbReference type="GO" id="GO:0016887">
    <property type="term" value="F:ATP hydrolysis activity"/>
    <property type="evidence" value="ECO:0007669"/>
    <property type="project" value="InterPro"/>
</dbReference>
<dbReference type="PROSITE" id="PS50846">
    <property type="entry name" value="HMA_2"/>
    <property type="match status" value="1"/>
</dbReference>
<feature type="transmembrane region" description="Helical" evidence="12">
    <location>
        <begin position="357"/>
        <end position="379"/>
    </location>
</feature>
<dbReference type="GO" id="GO:0043682">
    <property type="term" value="F:P-type divalent copper transporter activity"/>
    <property type="evidence" value="ECO:0007669"/>
    <property type="project" value="TreeGrafter"/>
</dbReference>
<comment type="subcellular location">
    <subcellularLocation>
        <location evidence="1">Cell membrane</location>
        <topology evidence="1">Multi-pass membrane protein</topology>
    </subcellularLocation>
</comment>
<dbReference type="PANTHER" id="PTHR43520">
    <property type="entry name" value="ATP7, ISOFORM B"/>
    <property type="match status" value="1"/>
</dbReference>
<evidence type="ECO:0000256" key="9">
    <source>
        <dbReference type="ARBA" id="ARBA00023136"/>
    </source>
</evidence>
<dbReference type="GO" id="GO:0005524">
    <property type="term" value="F:ATP binding"/>
    <property type="evidence" value="ECO:0007669"/>
    <property type="project" value="UniProtKB-UniRule"/>
</dbReference>
<dbReference type="InterPro" id="IPR017969">
    <property type="entry name" value="Heavy-metal-associated_CS"/>
</dbReference>
<dbReference type="InterPro" id="IPR036412">
    <property type="entry name" value="HAD-like_sf"/>
</dbReference>
<evidence type="ECO:0000313" key="15">
    <source>
        <dbReference type="EMBL" id="TNM56663.1"/>
    </source>
</evidence>
<dbReference type="SUPFAM" id="SSF81653">
    <property type="entry name" value="Calcium ATPase, transduction domain A"/>
    <property type="match status" value="1"/>
</dbReference>